<dbReference type="RefSeq" id="WP_109717821.1">
    <property type="nucleotide sequence ID" value="NZ_QGHF01000008.1"/>
</dbReference>
<evidence type="ECO:0000256" key="6">
    <source>
        <dbReference type="ARBA" id="ARBA00023136"/>
    </source>
</evidence>
<keyword evidence="6 10" id="KW-0472">Membrane</keyword>
<comment type="catalytic activity">
    <reaction evidence="8 10">
        <text>GTP + H2O = GDP + phosphate + H(+)</text>
        <dbReference type="Rhea" id="RHEA:19669"/>
        <dbReference type="ChEBI" id="CHEBI:15377"/>
        <dbReference type="ChEBI" id="CHEBI:15378"/>
        <dbReference type="ChEBI" id="CHEBI:37565"/>
        <dbReference type="ChEBI" id="CHEBI:43474"/>
        <dbReference type="ChEBI" id="CHEBI:58189"/>
        <dbReference type="EC" id="3.6.5.4"/>
    </reaction>
</comment>
<feature type="binding site" evidence="10">
    <location>
        <begin position="355"/>
        <end position="362"/>
    </location>
    <ligand>
        <name>GTP</name>
        <dbReference type="ChEBI" id="CHEBI:37565"/>
    </ligand>
</feature>
<dbReference type="SMART" id="SM00962">
    <property type="entry name" value="SRP54"/>
    <property type="match status" value="1"/>
</dbReference>
<feature type="binding site" evidence="10">
    <location>
        <begin position="501"/>
        <end position="504"/>
    </location>
    <ligand>
        <name>GTP</name>
        <dbReference type="ChEBI" id="CHEBI:37565"/>
    </ligand>
</feature>
<dbReference type="SMART" id="SM00963">
    <property type="entry name" value="SRP54_N"/>
    <property type="match status" value="1"/>
</dbReference>
<evidence type="ECO:0000256" key="9">
    <source>
        <dbReference type="ARBA" id="ARBA00053570"/>
    </source>
</evidence>
<keyword evidence="5 10" id="KW-0342">GTP-binding</keyword>
<dbReference type="Gene3D" id="3.40.50.300">
    <property type="entry name" value="P-loop containing nucleotide triphosphate hydrolases"/>
    <property type="match status" value="1"/>
</dbReference>
<evidence type="ECO:0000313" key="14">
    <source>
        <dbReference type="Proteomes" id="UP000245981"/>
    </source>
</evidence>
<gene>
    <name evidence="10" type="primary">ftsY</name>
    <name evidence="13" type="ORF">C7431_108104</name>
</gene>
<feature type="domain" description="SRP54-type proteins GTP-binding" evidence="12">
    <location>
        <begin position="522"/>
        <end position="535"/>
    </location>
</feature>
<dbReference type="AlphaFoldDB" id="A0A2V2BGY4"/>
<dbReference type="SMART" id="SM00382">
    <property type="entry name" value="AAA"/>
    <property type="match status" value="1"/>
</dbReference>
<dbReference type="GO" id="GO:0005737">
    <property type="term" value="C:cytoplasm"/>
    <property type="evidence" value="ECO:0007669"/>
    <property type="project" value="UniProtKB-SubCell"/>
</dbReference>
<comment type="similarity">
    <text evidence="10">Belongs to the GTP-binding SRP family. FtsY subfamily.</text>
</comment>
<comment type="subcellular location">
    <subcellularLocation>
        <location evidence="10">Cell membrane</location>
        <topology evidence="10">Peripheral membrane protein</topology>
        <orientation evidence="10">Cytoplasmic side</orientation>
    </subcellularLocation>
    <subcellularLocation>
        <location evidence="10">Cytoplasm</location>
    </subcellularLocation>
</comment>
<accession>A0A2V2BGY4</accession>
<comment type="subunit">
    <text evidence="10">Part of the signal recognition particle protein translocation system, which is composed of SRP and FtsY. SRP is a ribonucleoprotein composed of Ffh and a 4.5S RNA molecule.</text>
</comment>
<feature type="region of interest" description="Disordered" evidence="11">
    <location>
        <begin position="133"/>
        <end position="154"/>
    </location>
</feature>
<dbReference type="InterPro" id="IPR003593">
    <property type="entry name" value="AAA+_ATPase"/>
</dbReference>
<feature type="compositionally biased region" description="Polar residues" evidence="11">
    <location>
        <begin position="25"/>
        <end position="41"/>
    </location>
</feature>
<evidence type="ECO:0000256" key="5">
    <source>
        <dbReference type="ARBA" id="ARBA00023134"/>
    </source>
</evidence>
<proteinExistence type="inferred from homology"/>
<feature type="region of interest" description="Disordered" evidence="11">
    <location>
        <begin position="1"/>
        <end position="118"/>
    </location>
</feature>
<reference evidence="13 14" key="1">
    <citation type="submission" date="2018-05" db="EMBL/GenBank/DDBJ databases">
        <title>Genomic Encyclopedia of Type Strains, Phase IV (KMG-V): Genome sequencing to study the core and pangenomes of soil and plant-associated prokaryotes.</title>
        <authorList>
            <person name="Whitman W."/>
        </authorList>
    </citation>
    <scope>NUCLEOTIDE SEQUENCE [LARGE SCALE GENOMIC DNA]</scope>
    <source>
        <strain evidence="13 14">PNA 200-10</strain>
    </source>
</reference>
<dbReference type="InterPro" id="IPR036225">
    <property type="entry name" value="SRP/SRP_N"/>
</dbReference>
<dbReference type="FunFam" id="1.20.120.140:FF:000002">
    <property type="entry name" value="Signal recognition particle receptor FtsY"/>
    <property type="match status" value="1"/>
</dbReference>
<dbReference type="FunFam" id="3.40.50.300:FF:000053">
    <property type="entry name" value="Signal recognition particle receptor FtsY"/>
    <property type="match status" value="1"/>
</dbReference>
<evidence type="ECO:0000256" key="8">
    <source>
        <dbReference type="ARBA" id="ARBA00048027"/>
    </source>
</evidence>
<sequence length="552" mass="59004">MAKEKKRGFFSWLGFGKEEEKQPSTEEQTSQTAQSEVQQPEQEAPAISQAETHAEETVATPEHVVEPQRPLAPGDTVEPTPPASDAERALTQQEGGIAPAKTTEPAPVPAEDDAPLSDDELTALALADADIVEVAPHEPETVASEPAPVADDAPLSDDELTALALADADIVEVTTPHEPETLTSEPAPVAEDVPLSDDELTALALAGADAVEEAPHHAGQAEPTDTVSDLPLAAAPLVTQEQDRPTKEGFFARLKRSLVKTRQNLGSGFIGLFRGKKIDDELFEELEEQLLIADVGVETTRRIITSLTQQADRKQLRDAEALYGLLKSEMAGILAKVEAPLNLEGKTPFVILMVGVNGVGKTTTIGKLARQYQAEGKSVMLAAGDTFRAAAVEQLQVWGQRNNIPVVAQHTGADSASVIFDAIQAAKSRGVDVLIADTAGRLQNKSHLMEELKKITRVMKKLDEQAPHEVMLTIDASTGQNAISQAKLFNEAVGLTGITLTKLDGTAKGGVIFSVADQFGIPIRYIGVGEGIEDLRPFKAEDFIEALFARED</sequence>
<dbReference type="GO" id="GO:0005886">
    <property type="term" value="C:plasma membrane"/>
    <property type="evidence" value="ECO:0007669"/>
    <property type="project" value="UniProtKB-SubCell"/>
</dbReference>
<dbReference type="CDD" id="cd17874">
    <property type="entry name" value="FtsY"/>
    <property type="match status" value="1"/>
</dbReference>
<dbReference type="Proteomes" id="UP000245981">
    <property type="component" value="Unassembled WGS sequence"/>
</dbReference>
<keyword evidence="2 10" id="KW-0963">Cytoplasm</keyword>
<keyword evidence="7 10" id="KW-0675">Receptor</keyword>
<dbReference type="EC" id="3.6.5.4" evidence="10"/>
<dbReference type="PANTHER" id="PTHR43134">
    <property type="entry name" value="SIGNAL RECOGNITION PARTICLE RECEPTOR SUBUNIT ALPHA"/>
    <property type="match status" value="1"/>
</dbReference>
<comment type="function">
    <text evidence="9 10">Involved in targeting and insertion of nascent membrane proteins into the cytoplasmic membrane. Acts as a receptor for the complex formed by the signal recognition particle (SRP) and the ribosome-nascent chain (RNC). Interaction with SRP-RNC leads to the transfer of the RNC complex to the Sec translocase for insertion into the membrane, the hydrolysis of GTP by both Ffh and FtsY, and the dissociation of the SRP-FtsY complex into the individual components.</text>
</comment>
<dbReference type="InterPro" id="IPR004390">
    <property type="entry name" value="SR_rcpt_FtsY"/>
</dbReference>
<dbReference type="EMBL" id="QGHF01000008">
    <property type="protein sequence ID" value="PWK95277.1"/>
    <property type="molecule type" value="Genomic_DNA"/>
</dbReference>
<evidence type="ECO:0000256" key="4">
    <source>
        <dbReference type="ARBA" id="ARBA00022801"/>
    </source>
</evidence>
<evidence type="ECO:0000256" key="11">
    <source>
        <dbReference type="SAM" id="MobiDB-lite"/>
    </source>
</evidence>
<dbReference type="InterPro" id="IPR013822">
    <property type="entry name" value="Signal_recog_particl_SRP54_hlx"/>
</dbReference>
<dbReference type="PANTHER" id="PTHR43134:SF1">
    <property type="entry name" value="SIGNAL RECOGNITION PARTICLE RECEPTOR SUBUNIT ALPHA"/>
    <property type="match status" value="1"/>
</dbReference>
<dbReference type="GO" id="GO:0006614">
    <property type="term" value="P:SRP-dependent cotranslational protein targeting to membrane"/>
    <property type="evidence" value="ECO:0007669"/>
    <property type="project" value="InterPro"/>
</dbReference>
<keyword evidence="3 10" id="KW-0547">Nucleotide-binding</keyword>
<evidence type="ECO:0000256" key="2">
    <source>
        <dbReference type="ARBA" id="ARBA00022490"/>
    </source>
</evidence>
<dbReference type="InterPro" id="IPR000897">
    <property type="entry name" value="SRP54_GTPase_dom"/>
</dbReference>
<keyword evidence="1 10" id="KW-1003">Cell membrane</keyword>
<dbReference type="SUPFAM" id="SSF47364">
    <property type="entry name" value="Domain of the SRP/SRP receptor G-proteins"/>
    <property type="match status" value="1"/>
</dbReference>
<evidence type="ECO:0000256" key="1">
    <source>
        <dbReference type="ARBA" id="ARBA00022475"/>
    </source>
</evidence>
<dbReference type="SUPFAM" id="SSF52540">
    <property type="entry name" value="P-loop containing nucleoside triphosphate hydrolases"/>
    <property type="match status" value="1"/>
</dbReference>
<dbReference type="Gene3D" id="1.20.120.140">
    <property type="entry name" value="Signal recognition particle SRP54, nucleotide-binding domain"/>
    <property type="match status" value="1"/>
</dbReference>
<dbReference type="OrthoDB" id="9804720at2"/>
<dbReference type="Pfam" id="PF00448">
    <property type="entry name" value="SRP54"/>
    <property type="match status" value="1"/>
</dbReference>
<protein>
    <recommendedName>
        <fullName evidence="10">Signal recognition particle receptor FtsY</fullName>
        <shortName evidence="10">SRP receptor</shortName>
        <ecNumber evidence="10">3.6.5.4</ecNumber>
    </recommendedName>
</protein>
<dbReference type="InterPro" id="IPR027417">
    <property type="entry name" value="P-loop_NTPase"/>
</dbReference>
<evidence type="ECO:0000256" key="10">
    <source>
        <dbReference type="HAMAP-Rule" id="MF_00920"/>
    </source>
</evidence>
<comment type="caution">
    <text evidence="13">The sequence shown here is derived from an EMBL/GenBank/DDBJ whole genome shotgun (WGS) entry which is preliminary data.</text>
</comment>
<dbReference type="GO" id="GO:0003924">
    <property type="term" value="F:GTPase activity"/>
    <property type="evidence" value="ECO:0007669"/>
    <property type="project" value="UniProtKB-UniRule"/>
</dbReference>
<dbReference type="HAMAP" id="MF_00920">
    <property type="entry name" value="FtsY"/>
    <property type="match status" value="1"/>
</dbReference>
<dbReference type="Pfam" id="PF02881">
    <property type="entry name" value="SRP54_N"/>
    <property type="match status" value="1"/>
</dbReference>
<name>A0A2V2BGY4_9GAMM</name>
<feature type="binding site" evidence="10">
    <location>
        <begin position="437"/>
        <end position="441"/>
    </location>
    <ligand>
        <name>GTP</name>
        <dbReference type="ChEBI" id="CHEBI:37565"/>
    </ligand>
</feature>
<evidence type="ECO:0000256" key="7">
    <source>
        <dbReference type="ARBA" id="ARBA00023170"/>
    </source>
</evidence>
<evidence type="ECO:0000313" key="13">
    <source>
        <dbReference type="EMBL" id="PWK95277.1"/>
    </source>
</evidence>
<evidence type="ECO:0000259" key="12">
    <source>
        <dbReference type="PROSITE" id="PS00300"/>
    </source>
</evidence>
<dbReference type="PROSITE" id="PS00300">
    <property type="entry name" value="SRP54"/>
    <property type="match status" value="1"/>
</dbReference>
<dbReference type="NCBIfam" id="TIGR00064">
    <property type="entry name" value="ftsY"/>
    <property type="match status" value="1"/>
</dbReference>
<evidence type="ECO:0000256" key="3">
    <source>
        <dbReference type="ARBA" id="ARBA00022741"/>
    </source>
</evidence>
<keyword evidence="4 10" id="KW-0378">Hydrolase</keyword>
<dbReference type="GO" id="GO:0005525">
    <property type="term" value="F:GTP binding"/>
    <property type="evidence" value="ECO:0007669"/>
    <property type="project" value="UniProtKB-UniRule"/>
</dbReference>
<organism evidence="13 14">
    <name type="scientific">Pantoea allii</name>
    <dbReference type="NCBI Taxonomy" id="574096"/>
    <lineage>
        <taxon>Bacteria</taxon>
        <taxon>Pseudomonadati</taxon>
        <taxon>Pseudomonadota</taxon>
        <taxon>Gammaproteobacteria</taxon>
        <taxon>Enterobacterales</taxon>
        <taxon>Erwiniaceae</taxon>
        <taxon>Pantoea</taxon>
    </lineage>
</organism>
<dbReference type="InterPro" id="IPR042101">
    <property type="entry name" value="SRP54_N_sf"/>
</dbReference>
<dbReference type="GO" id="GO:0005047">
    <property type="term" value="F:signal recognition particle binding"/>
    <property type="evidence" value="ECO:0007669"/>
    <property type="project" value="TreeGrafter"/>
</dbReference>